<evidence type="ECO:0000256" key="1">
    <source>
        <dbReference type="SAM" id="MobiDB-lite"/>
    </source>
</evidence>
<keyword evidence="3" id="KW-1185">Reference proteome</keyword>
<evidence type="ECO:0000313" key="2">
    <source>
        <dbReference type="Ensembl" id="ENSBIXP00000013741.1"/>
    </source>
</evidence>
<dbReference type="Proteomes" id="UP000314981">
    <property type="component" value="Chromosome 18"/>
</dbReference>
<reference evidence="2" key="2">
    <citation type="submission" date="2025-08" db="UniProtKB">
        <authorList>
            <consortium name="Ensembl"/>
        </authorList>
    </citation>
    <scope>IDENTIFICATION</scope>
</reference>
<feature type="region of interest" description="Disordered" evidence="1">
    <location>
        <begin position="1"/>
        <end position="99"/>
    </location>
</feature>
<dbReference type="Pfam" id="PF15876">
    <property type="entry name" value="DUF4732"/>
    <property type="match status" value="1"/>
</dbReference>
<dbReference type="InterPro" id="IPR031746">
    <property type="entry name" value="DUF4732"/>
</dbReference>
<feature type="region of interest" description="Disordered" evidence="1">
    <location>
        <begin position="126"/>
        <end position="150"/>
    </location>
</feature>
<evidence type="ECO:0000313" key="3">
    <source>
        <dbReference type="Proteomes" id="UP000314981"/>
    </source>
</evidence>
<dbReference type="OMA" id="KWERRDW"/>
<feature type="compositionally biased region" description="Basic and acidic residues" evidence="1">
    <location>
        <begin position="89"/>
        <end position="99"/>
    </location>
</feature>
<dbReference type="PANTHER" id="PTHR37153">
    <property type="entry name" value="CHROMOSOME 19 C19ORF81 HOMOLOG"/>
    <property type="match status" value="1"/>
</dbReference>
<accession>A0A4W2CPG2</accession>
<dbReference type="AlphaFoldDB" id="A0A4W2CPG2"/>
<feature type="compositionally biased region" description="Basic and acidic residues" evidence="1">
    <location>
        <begin position="68"/>
        <end position="82"/>
    </location>
</feature>
<dbReference type="Ensembl" id="ENSBIXT00000024303.1">
    <property type="protein sequence ID" value="ENSBIXP00000013741.1"/>
    <property type="gene ID" value="ENSBIXG00000003234.1"/>
</dbReference>
<dbReference type="PANTHER" id="PTHR37153:SF1">
    <property type="entry name" value="HYPOTHETICAL LOC292874"/>
    <property type="match status" value="1"/>
</dbReference>
<name>A0A4W2CPG2_BOBOX</name>
<protein>
    <submittedName>
        <fullName evidence="2">Uncharacterized protein</fullName>
    </submittedName>
</protein>
<organism evidence="2 3">
    <name type="scientific">Bos indicus x Bos taurus</name>
    <name type="common">Hybrid cattle</name>
    <dbReference type="NCBI Taxonomy" id="30522"/>
    <lineage>
        <taxon>Eukaryota</taxon>
        <taxon>Metazoa</taxon>
        <taxon>Chordata</taxon>
        <taxon>Craniata</taxon>
        <taxon>Vertebrata</taxon>
        <taxon>Euteleostomi</taxon>
        <taxon>Mammalia</taxon>
        <taxon>Eutheria</taxon>
        <taxon>Laurasiatheria</taxon>
        <taxon>Artiodactyla</taxon>
        <taxon>Ruminantia</taxon>
        <taxon>Pecora</taxon>
        <taxon>Bovidae</taxon>
        <taxon>Bovinae</taxon>
        <taxon>Bos</taxon>
    </lineage>
</organism>
<feature type="compositionally biased region" description="Basic and acidic residues" evidence="1">
    <location>
        <begin position="13"/>
        <end position="56"/>
    </location>
</feature>
<reference evidence="2 3" key="1">
    <citation type="submission" date="2018-11" db="EMBL/GenBank/DDBJ databases">
        <title>Haplotype-resolved cattle genomes.</title>
        <authorList>
            <person name="Low W.Y."/>
            <person name="Tearle R."/>
            <person name="Bickhart D.M."/>
            <person name="Rosen B.D."/>
            <person name="Koren S."/>
            <person name="Rhie A."/>
            <person name="Hiendleder S."/>
            <person name="Phillippy A.M."/>
            <person name="Smith T.P.L."/>
            <person name="Williams J.L."/>
        </authorList>
    </citation>
    <scope>NUCLEOTIDE SEQUENCE [LARGE SCALE GENOMIC DNA]</scope>
</reference>
<proteinExistence type="predicted"/>
<sequence length="355" mass="40802">MLGKLMEETGEMEQGKGRDVGRKRAEKTRERVEERWGERQGEVRIKKWGKREEGRGTETWGADEEDSASDRSGERGSRRPGDVEEENGSWERRNWDTQRVPEMKGNQMPMWTQPSTFFPRGFKNKREEAAGRQSWGGWPSQSASPRPPETTLTRLPRMQQEVEPLCSSAMGNPGMHRDAGALLVDRETPEEMQARSLGRSVKSSKQYLRQVIAEYEALDRELPCIRKFPMPPAAQPLCLCMETSPEEDLTHVEVLEALEAEFPGAMESGRVSSIRFENMNVICGTAGRRDRWLIMVTDFQTRSRLLRSGLRLRGNLHPLVRHDELLLSDYRLHLRRSLVRRRMLEALGAEPTEED</sequence>
<reference evidence="2" key="3">
    <citation type="submission" date="2025-09" db="UniProtKB">
        <authorList>
            <consortium name="Ensembl"/>
        </authorList>
    </citation>
    <scope>IDENTIFICATION</scope>
</reference>